<protein>
    <submittedName>
        <fullName evidence="3">Arsenate reductase</fullName>
    </submittedName>
</protein>
<dbReference type="PANTHER" id="PTHR30041:SF8">
    <property type="entry name" value="PROTEIN YFFB"/>
    <property type="match status" value="1"/>
</dbReference>
<dbReference type="Gene3D" id="3.40.30.10">
    <property type="entry name" value="Glutaredoxin"/>
    <property type="match status" value="1"/>
</dbReference>
<dbReference type="SUPFAM" id="SSF52833">
    <property type="entry name" value="Thioredoxin-like"/>
    <property type="match status" value="1"/>
</dbReference>
<gene>
    <name evidence="3" type="ORF">FHW36_101657</name>
</gene>
<dbReference type="InterPro" id="IPR006660">
    <property type="entry name" value="Arsenate_reductase-like"/>
</dbReference>
<comment type="caution">
    <text evidence="3">The sequence shown here is derived from an EMBL/GenBank/DDBJ whole genome shotgun (WGS) entry which is preliminary data.</text>
</comment>
<proteinExistence type="inferred from homology"/>
<dbReference type="PROSITE" id="PS51353">
    <property type="entry name" value="ARSC"/>
    <property type="match status" value="1"/>
</dbReference>
<reference evidence="3 4" key="1">
    <citation type="submission" date="2019-06" db="EMBL/GenBank/DDBJ databases">
        <title>Sorghum-associated microbial communities from plants grown in Nebraska, USA.</title>
        <authorList>
            <person name="Schachtman D."/>
        </authorList>
    </citation>
    <scope>NUCLEOTIDE SEQUENCE [LARGE SCALE GENOMIC DNA]</scope>
    <source>
        <strain evidence="3 4">1209</strain>
    </source>
</reference>
<keyword evidence="4" id="KW-1185">Reference proteome</keyword>
<evidence type="ECO:0000256" key="2">
    <source>
        <dbReference type="PROSITE-ProRule" id="PRU01282"/>
    </source>
</evidence>
<evidence type="ECO:0000313" key="4">
    <source>
        <dbReference type="Proteomes" id="UP000320811"/>
    </source>
</evidence>
<dbReference type="Proteomes" id="UP000320811">
    <property type="component" value="Unassembled WGS sequence"/>
</dbReference>
<dbReference type="Pfam" id="PF03960">
    <property type="entry name" value="ArsC"/>
    <property type="match status" value="1"/>
</dbReference>
<evidence type="ECO:0000313" key="3">
    <source>
        <dbReference type="EMBL" id="TWF44736.1"/>
    </source>
</evidence>
<evidence type="ECO:0000256" key="1">
    <source>
        <dbReference type="ARBA" id="ARBA00007198"/>
    </source>
</evidence>
<dbReference type="InterPro" id="IPR036249">
    <property type="entry name" value="Thioredoxin-like_sf"/>
</dbReference>
<dbReference type="PANTHER" id="PTHR30041">
    <property type="entry name" value="ARSENATE REDUCTASE"/>
    <property type="match status" value="1"/>
</dbReference>
<organism evidence="3 4">
    <name type="scientific">Chitinophaga polysaccharea</name>
    <dbReference type="NCBI Taxonomy" id="1293035"/>
    <lineage>
        <taxon>Bacteria</taxon>
        <taxon>Pseudomonadati</taxon>
        <taxon>Bacteroidota</taxon>
        <taxon>Chitinophagia</taxon>
        <taxon>Chitinophagales</taxon>
        <taxon>Chitinophagaceae</taxon>
        <taxon>Chitinophaga</taxon>
    </lineage>
</organism>
<accession>A0A561Q314</accession>
<name>A0A561Q314_9BACT</name>
<dbReference type="AlphaFoldDB" id="A0A561Q314"/>
<comment type="similarity">
    <text evidence="1 2">Belongs to the ArsC family.</text>
</comment>
<dbReference type="EMBL" id="VIWO01000001">
    <property type="protein sequence ID" value="TWF44736.1"/>
    <property type="molecule type" value="Genomic_DNA"/>
</dbReference>
<sequence>MIYGEGVTLGWKKIKRMNKIYHLSTCGTCKKILTETNAKERGFILQDIKKEKITPAQLDEMHALSGSYESLFSRRSQQYRPMGLHEKELTESDYRELILQEYSFLKRPVAIVGKKIYTGADVKNI</sequence>